<dbReference type="Proteomes" id="UP000032266">
    <property type="component" value="Chromosome"/>
</dbReference>
<feature type="compositionally biased region" description="Basic and acidic residues" evidence="1">
    <location>
        <begin position="90"/>
        <end position="101"/>
    </location>
</feature>
<reference evidence="2 3" key="1">
    <citation type="submission" date="2014-01" db="EMBL/GenBank/DDBJ databases">
        <title>Full genme sequencing of cellulolytic bacterium Gynuella sunshinyii YC6258T gen. nov., sp. nov.</title>
        <authorList>
            <person name="Khan H."/>
            <person name="Chung E.J."/>
            <person name="Chung Y.R."/>
        </authorList>
    </citation>
    <scope>NUCLEOTIDE SEQUENCE [LARGE SCALE GENOMIC DNA]</scope>
    <source>
        <strain evidence="2 3">YC6258</strain>
    </source>
</reference>
<accession>A0A0C5VDR4</accession>
<dbReference type="STRING" id="1445510.YC6258_00291"/>
<evidence type="ECO:0000256" key="1">
    <source>
        <dbReference type="SAM" id="MobiDB-lite"/>
    </source>
</evidence>
<organism evidence="2 3">
    <name type="scientific">Gynuella sunshinyii YC6258</name>
    <dbReference type="NCBI Taxonomy" id="1445510"/>
    <lineage>
        <taxon>Bacteria</taxon>
        <taxon>Pseudomonadati</taxon>
        <taxon>Pseudomonadota</taxon>
        <taxon>Gammaproteobacteria</taxon>
        <taxon>Oceanospirillales</taxon>
        <taxon>Saccharospirillaceae</taxon>
        <taxon>Gynuella</taxon>
    </lineage>
</organism>
<sequence>MLYSKPMIELVYEIRRRVPSHLKPDIKLANPDLLDELLLYYQKDADTIVKALIKELMQLAGDPWTDLLTSQESSSDQYVTKTYRGALMLEPRKAGTEEKSRSSRKMYRGQMVSG</sequence>
<proteinExistence type="predicted"/>
<gene>
    <name evidence="2" type="ORF">YC6258_00291</name>
</gene>
<dbReference type="OrthoDB" id="6196953at2"/>
<dbReference type="EMBL" id="CP007142">
    <property type="protein sequence ID" value="AJQ92341.1"/>
    <property type="molecule type" value="Genomic_DNA"/>
</dbReference>
<dbReference type="KEGG" id="gsn:YC6258_00291"/>
<dbReference type="RefSeq" id="WP_044615428.1">
    <property type="nucleotide sequence ID" value="NZ_CP007142.1"/>
</dbReference>
<protein>
    <submittedName>
        <fullName evidence="2">Uncharacterized protein</fullName>
    </submittedName>
</protein>
<name>A0A0C5VDR4_9GAMM</name>
<evidence type="ECO:0000313" key="3">
    <source>
        <dbReference type="Proteomes" id="UP000032266"/>
    </source>
</evidence>
<dbReference type="HOGENOM" id="CLU_166622_0_0_6"/>
<feature type="region of interest" description="Disordered" evidence="1">
    <location>
        <begin position="90"/>
        <end position="114"/>
    </location>
</feature>
<keyword evidence="3" id="KW-1185">Reference proteome</keyword>
<dbReference type="AlphaFoldDB" id="A0A0C5VDR4"/>
<evidence type="ECO:0000313" key="2">
    <source>
        <dbReference type="EMBL" id="AJQ92341.1"/>
    </source>
</evidence>